<proteinExistence type="predicted"/>
<sequence>DEDFEQICAVVDSMVTVLYETSTGGEIISKDSSDLLSHIRTFNAELDTVFIAENVILRFTFMMHVSVKISHDA</sequence>
<dbReference type="AlphaFoldDB" id="A0A811VB42"/>
<organism evidence="1 2">
    <name type="scientific">Ceratitis capitata</name>
    <name type="common">Mediterranean fruit fly</name>
    <name type="synonym">Tephritis capitata</name>
    <dbReference type="NCBI Taxonomy" id="7213"/>
    <lineage>
        <taxon>Eukaryota</taxon>
        <taxon>Metazoa</taxon>
        <taxon>Ecdysozoa</taxon>
        <taxon>Arthropoda</taxon>
        <taxon>Hexapoda</taxon>
        <taxon>Insecta</taxon>
        <taxon>Pterygota</taxon>
        <taxon>Neoptera</taxon>
        <taxon>Endopterygota</taxon>
        <taxon>Diptera</taxon>
        <taxon>Brachycera</taxon>
        <taxon>Muscomorpha</taxon>
        <taxon>Tephritoidea</taxon>
        <taxon>Tephritidae</taxon>
        <taxon>Ceratitis</taxon>
        <taxon>Ceratitis</taxon>
    </lineage>
</organism>
<reference evidence="1" key="1">
    <citation type="submission" date="2020-11" db="EMBL/GenBank/DDBJ databases">
        <authorList>
            <person name="Whitehead M."/>
        </authorList>
    </citation>
    <scope>NUCLEOTIDE SEQUENCE</scope>
    <source>
        <strain evidence="1">EGII</strain>
    </source>
</reference>
<name>A0A811VB42_CERCA</name>
<comment type="caution">
    <text evidence="1">The sequence shown here is derived from an EMBL/GenBank/DDBJ whole genome shotgun (WGS) entry which is preliminary data.</text>
</comment>
<dbReference type="EMBL" id="CAJHJT010000056">
    <property type="protein sequence ID" value="CAD7011462.1"/>
    <property type="molecule type" value="Genomic_DNA"/>
</dbReference>
<protein>
    <submittedName>
        <fullName evidence="1">(Mediterranean fruit fly) hypothetical protein</fullName>
    </submittedName>
</protein>
<evidence type="ECO:0000313" key="2">
    <source>
        <dbReference type="Proteomes" id="UP000606786"/>
    </source>
</evidence>
<accession>A0A811VB42</accession>
<feature type="non-terminal residue" evidence="1">
    <location>
        <position position="1"/>
    </location>
</feature>
<dbReference type="Proteomes" id="UP000606786">
    <property type="component" value="Unassembled WGS sequence"/>
</dbReference>
<evidence type="ECO:0000313" key="1">
    <source>
        <dbReference type="EMBL" id="CAD7011462.1"/>
    </source>
</evidence>
<gene>
    <name evidence="1" type="ORF">CCAP1982_LOCUS19562</name>
</gene>
<keyword evidence="2" id="KW-1185">Reference proteome</keyword>